<dbReference type="AlphaFoldDB" id="A0A261RN27"/>
<dbReference type="InterPro" id="IPR042100">
    <property type="entry name" value="Bug_dom1"/>
</dbReference>
<dbReference type="RefSeq" id="WP_094845130.1">
    <property type="nucleotide sequence ID" value="NZ_NEVJ01000001.1"/>
</dbReference>
<dbReference type="InterPro" id="IPR036390">
    <property type="entry name" value="WH_DNA-bd_sf"/>
</dbReference>
<comment type="similarity">
    <text evidence="1">Belongs to the UPF0065 (bug) family.</text>
</comment>
<dbReference type="GO" id="GO:0003700">
    <property type="term" value="F:DNA-binding transcription factor activity"/>
    <property type="evidence" value="ECO:0007669"/>
    <property type="project" value="InterPro"/>
</dbReference>
<protein>
    <recommendedName>
        <fullName evidence="6">HTH lysR-type domain-containing protein</fullName>
    </recommendedName>
</protein>
<name>A0A261RN27_9BORD</name>
<dbReference type="Pfam" id="PF03466">
    <property type="entry name" value="LysR_substrate"/>
    <property type="match status" value="1"/>
</dbReference>
<dbReference type="EMBL" id="NEVJ01000001">
    <property type="protein sequence ID" value="OZI26000.1"/>
    <property type="molecule type" value="Genomic_DNA"/>
</dbReference>
<comment type="similarity">
    <text evidence="2">Belongs to the LysR transcriptional regulatory family.</text>
</comment>
<dbReference type="InterPro" id="IPR036388">
    <property type="entry name" value="WH-like_DNA-bd_sf"/>
</dbReference>
<dbReference type="InterPro" id="IPR000847">
    <property type="entry name" value="LysR_HTH_N"/>
</dbReference>
<keyword evidence="5" id="KW-0804">Transcription</keyword>
<organism evidence="7 8">
    <name type="scientific">Bordetella genomosp. 9</name>
    <dbReference type="NCBI Taxonomy" id="1416803"/>
    <lineage>
        <taxon>Bacteria</taxon>
        <taxon>Pseudomonadati</taxon>
        <taxon>Pseudomonadota</taxon>
        <taxon>Betaproteobacteria</taxon>
        <taxon>Burkholderiales</taxon>
        <taxon>Alcaligenaceae</taxon>
        <taxon>Bordetella</taxon>
    </lineage>
</organism>
<dbReference type="SUPFAM" id="SSF46785">
    <property type="entry name" value="Winged helix' DNA-binding domain"/>
    <property type="match status" value="1"/>
</dbReference>
<gene>
    <name evidence="7" type="ORF">CAL26_01180</name>
</gene>
<dbReference type="FunFam" id="1.10.10.10:FF:000001">
    <property type="entry name" value="LysR family transcriptional regulator"/>
    <property type="match status" value="1"/>
</dbReference>
<dbReference type="PANTHER" id="PTHR42928:SF5">
    <property type="entry name" value="BLR1237 PROTEIN"/>
    <property type="match status" value="1"/>
</dbReference>
<dbReference type="OrthoDB" id="9785974at2"/>
<dbReference type="Gene3D" id="3.40.190.150">
    <property type="entry name" value="Bordetella uptake gene, domain 1"/>
    <property type="match status" value="1"/>
</dbReference>
<comment type="caution">
    <text evidence="7">The sequence shown here is derived from an EMBL/GenBank/DDBJ whole genome shotgun (WGS) entry which is preliminary data.</text>
</comment>
<accession>A0A261RN27</accession>
<feature type="domain" description="HTH lysR-type" evidence="6">
    <location>
        <begin position="5"/>
        <end position="62"/>
    </location>
</feature>
<dbReference type="Gene3D" id="3.40.190.10">
    <property type="entry name" value="Periplasmic binding protein-like II"/>
    <property type="match status" value="1"/>
</dbReference>
<reference evidence="7" key="1">
    <citation type="submission" date="2017-05" db="EMBL/GenBank/DDBJ databases">
        <title>Complete and WGS of Bordetella genogroups.</title>
        <authorList>
            <person name="Spilker T."/>
            <person name="Lipuma J."/>
        </authorList>
    </citation>
    <scope>NUCLEOTIDE SEQUENCE</scope>
    <source>
        <strain evidence="7">AU21707</strain>
    </source>
</reference>
<keyword evidence="3" id="KW-0805">Transcription regulation</keyword>
<dbReference type="Proteomes" id="UP000216857">
    <property type="component" value="Unassembled WGS sequence"/>
</dbReference>
<dbReference type="PROSITE" id="PS50931">
    <property type="entry name" value="HTH_LYSR"/>
    <property type="match status" value="1"/>
</dbReference>
<dbReference type="Pfam" id="PF03401">
    <property type="entry name" value="TctC"/>
    <property type="match status" value="1"/>
</dbReference>
<evidence type="ECO:0000256" key="4">
    <source>
        <dbReference type="ARBA" id="ARBA00023125"/>
    </source>
</evidence>
<evidence type="ECO:0000256" key="1">
    <source>
        <dbReference type="ARBA" id="ARBA00006987"/>
    </source>
</evidence>
<dbReference type="Gene3D" id="3.40.190.290">
    <property type="match status" value="1"/>
</dbReference>
<dbReference type="InterPro" id="IPR005119">
    <property type="entry name" value="LysR_subst-bd"/>
</dbReference>
<evidence type="ECO:0000259" key="6">
    <source>
        <dbReference type="PROSITE" id="PS50931"/>
    </source>
</evidence>
<keyword evidence="8" id="KW-1185">Reference proteome</keyword>
<proteinExistence type="inferred from homology"/>
<dbReference type="GO" id="GO:0003677">
    <property type="term" value="F:DNA binding"/>
    <property type="evidence" value="ECO:0007669"/>
    <property type="project" value="UniProtKB-KW"/>
</dbReference>
<keyword evidence="4" id="KW-0238">DNA-binding</keyword>
<dbReference type="Pfam" id="PF00126">
    <property type="entry name" value="HTH_1"/>
    <property type="match status" value="1"/>
</dbReference>
<dbReference type="Gene3D" id="1.10.10.10">
    <property type="entry name" value="Winged helix-like DNA-binding domain superfamily/Winged helix DNA-binding domain"/>
    <property type="match status" value="1"/>
</dbReference>
<dbReference type="SUPFAM" id="SSF53850">
    <property type="entry name" value="Periplasmic binding protein-like II"/>
    <property type="match status" value="2"/>
</dbReference>
<dbReference type="InterPro" id="IPR005064">
    <property type="entry name" value="BUG"/>
</dbReference>
<evidence type="ECO:0000256" key="5">
    <source>
        <dbReference type="ARBA" id="ARBA00023163"/>
    </source>
</evidence>
<evidence type="ECO:0000313" key="7">
    <source>
        <dbReference type="EMBL" id="OZI26000.1"/>
    </source>
</evidence>
<sequence length="631" mass="67376">MNRYYDLVDLQVLLAVAEENNLSRGAMRCNLAPSSVSVRLKGLEEAIGARLLVREARGVALTPAGRILVEHAKKCFAQLDQMHVDLLPYARGITGNVTLFASDNAMSFLPDDLAVFFKRNPSTRVTLEERPSADIVAAVAAGRAPLGIVAFETEHPDLEYLPYRQDELVLLVPRDHDLGQRKEVPFVSCLSEPFICLAHGNALHTYLISHAAKLGAVLDVRVQVSGYRAIAQLVAAGAGVGVIPRSTVVSSDLQTLAVVKLSDPWAIRDLRICRNPRILGNSFSDDLVEVLCTSAARDLQNDADAATPITVAAVDTAVTESSNRSTSATRFPDRELRLIVPMASGGGADICMRMMLPTLQALWGHDVFVDNRAGGTGAVGLAAAKTSRPDGYTVVLCTASHAALQATRTVQPYDLLKDFEPVGQMTSTPYVLVVNPNVPVRTIADVIKLSNQNKDGLVFSSAGVGSMQALAGLLLASRGHARLLHVPYTGGGPAVAAVLSGQVDMVFATRFEAQPYIKSGKLRAIAVTSLQRMDNSPDLPTVAESGLPGFEVSQFYGLLAPAGTPRVAIETINKKVSAALQSPDLVKRYGKEGVQVVTSNPQEFRAFLASHITRFKPLASEDTDALGATAT</sequence>
<evidence type="ECO:0000256" key="2">
    <source>
        <dbReference type="ARBA" id="ARBA00009437"/>
    </source>
</evidence>
<evidence type="ECO:0000256" key="3">
    <source>
        <dbReference type="ARBA" id="ARBA00023015"/>
    </source>
</evidence>
<dbReference type="PANTHER" id="PTHR42928">
    <property type="entry name" value="TRICARBOXYLATE-BINDING PROTEIN"/>
    <property type="match status" value="1"/>
</dbReference>
<evidence type="ECO:0000313" key="8">
    <source>
        <dbReference type="Proteomes" id="UP000216857"/>
    </source>
</evidence>